<reference evidence="7" key="1">
    <citation type="journal article" date="2023" name="Mol. Phylogenet. Evol.">
        <title>Genome-scale phylogeny and comparative genomics of the fungal order Sordariales.</title>
        <authorList>
            <person name="Hensen N."/>
            <person name="Bonometti L."/>
            <person name="Westerberg I."/>
            <person name="Brannstrom I.O."/>
            <person name="Guillou S."/>
            <person name="Cros-Aarteil S."/>
            <person name="Calhoun S."/>
            <person name="Haridas S."/>
            <person name="Kuo A."/>
            <person name="Mondo S."/>
            <person name="Pangilinan J."/>
            <person name="Riley R."/>
            <person name="LaButti K."/>
            <person name="Andreopoulos B."/>
            <person name="Lipzen A."/>
            <person name="Chen C."/>
            <person name="Yan M."/>
            <person name="Daum C."/>
            <person name="Ng V."/>
            <person name="Clum A."/>
            <person name="Steindorff A."/>
            <person name="Ohm R.A."/>
            <person name="Martin F."/>
            <person name="Silar P."/>
            <person name="Natvig D.O."/>
            <person name="Lalanne C."/>
            <person name="Gautier V."/>
            <person name="Ament-Velasquez S.L."/>
            <person name="Kruys A."/>
            <person name="Hutchinson M.I."/>
            <person name="Powell A.J."/>
            <person name="Barry K."/>
            <person name="Miller A.N."/>
            <person name="Grigoriev I.V."/>
            <person name="Debuchy R."/>
            <person name="Gladieux P."/>
            <person name="Hiltunen Thoren M."/>
            <person name="Johannesson H."/>
        </authorList>
    </citation>
    <scope>NUCLEOTIDE SEQUENCE</scope>
    <source>
        <strain evidence="7">CBS 118394</strain>
    </source>
</reference>
<dbReference type="EMBL" id="JAUEDM010000003">
    <property type="protein sequence ID" value="KAK3322988.1"/>
    <property type="molecule type" value="Genomic_DNA"/>
</dbReference>
<evidence type="ECO:0000313" key="7">
    <source>
        <dbReference type="EMBL" id="KAK3322988.1"/>
    </source>
</evidence>
<sequence length="557" mass="60945">MKFSTVASSSSSQYVYIPMATFDKHDAHAGELSSPTKFHDAAGAVEDGGDDASGDFTGYTRQDRADMSRMGKVQELRRDYRPLSALAFTVILQGVWEVLLTATYQGLVDGGPAGLIWSFIWTWFGMSTVILSLAEMASMAPTAGGQYHWVSEFSPPSIQKQLSYFTGWMSTLSWQAGTASGPFLVGTLIQSSAIVMYPDYEPTSWQGTLMVIAVTIIVWALNIWGARGMPMFQNIMLAVHVLGFLAIVIVFWVLSPRASAQVTFLEFRNEGGWSTTGLALMVGQISAIYACICSDSSAHMAEEIKDAGKTVPNAMVGAYLMNGVVGLIFIITYMFTITDVTAALEDATGYPHMWVFSQAVSAGGVAALNTIPIVLIFAGTLTFNLSTSRQTWAFARDSGLPFSRWLAKVDKRYQVPANAITFTCLFTILLSLINIGSDVAFNAIISLNVVSLMITYVCSIGAVLYRRVRHPELLPACRWSLGRWGVPVNIAGLLYSLHAFFWCFWPEGTPVAADSFNWASVMFVGVFLLSLVDYVLRGRKQYRGPVVLVEGYQSGSW</sequence>
<dbReference type="Proteomes" id="UP001283341">
    <property type="component" value="Unassembled WGS sequence"/>
</dbReference>
<dbReference type="InterPro" id="IPR002293">
    <property type="entry name" value="AA/rel_permease1"/>
</dbReference>
<evidence type="ECO:0000256" key="3">
    <source>
        <dbReference type="ARBA" id="ARBA00022692"/>
    </source>
</evidence>
<feature type="transmembrane region" description="Helical" evidence="6">
    <location>
        <begin position="235"/>
        <end position="254"/>
    </location>
</feature>
<gene>
    <name evidence="7" type="ORF">B0H66DRAFT_515717</name>
</gene>
<comment type="subcellular location">
    <subcellularLocation>
        <location evidence="1">Membrane</location>
        <topology evidence="1">Multi-pass membrane protein</topology>
    </subcellularLocation>
</comment>
<feature type="transmembrane region" description="Helical" evidence="6">
    <location>
        <begin position="413"/>
        <end position="433"/>
    </location>
</feature>
<feature type="transmembrane region" description="Helical" evidence="6">
    <location>
        <begin position="179"/>
        <end position="197"/>
    </location>
</feature>
<feature type="transmembrane region" description="Helical" evidence="6">
    <location>
        <begin position="203"/>
        <end position="223"/>
    </location>
</feature>
<evidence type="ECO:0000256" key="6">
    <source>
        <dbReference type="SAM" id="Phobius"/>
    </source>
</evidence>
<dbReference type="PANTHER" id="PTHR45649">
    <property type="entry name" value="AMINO-ACID PERMEASE BAT1"/>
    <property type="match status" value="1"/>
</dbReference>
<dbReference type="Pfam" id="PF13520">
    <property type="entry name" value="AA_permease_2"/>
    <property type="match status" value="1"/>
</dbReference>
<dbReference type="PANTHER" id="PTHR45649:SF4">
    <property type="entry name" value="TRANSPORTER, PUTATIVE (EUROFUNG)-RELATED"/>
    <property type="match status" value="1"/>
</dbReference>
<evidence type="ECO:0000313" key="8">
    <source>
        <dbReference type="Proteomes" id="UP001283341"/>
    </source>
</evidence>
<proteinExistence type="predicted"/>
<keyword evidence="3 6" id="KW-0812">Transmembrane</keyword>
<feature type="transmembrane region" description="Helical" evidence="6">
    <location>
        <begin position="439"/>
        <end position="465"/>
    </location>
</feature>
<feature type="transmembrane region" description="Helical" evidence="6">
    <location>
        <begin position="83"/>
        <end position="102"/>
    </location>
</feature>
<evidence type="ECO:0000256" key="1">
    <source>
        <dbReference type="ARBA" id="ARBA00004141"/>
    </source>
</evidence>
<feature type="transmembrane region" description="Helical" evidence="6">
    <location>
        <begin position="114"/>
        <end position="134"/>
    </location>
</feature>
<dbReference type="Gene3D" id="1.20.1740.10">
    <property type="entry name" value="Amino acid/polyamine transporter I"/>
    <property type="match status" value="1"/>
</dbReference>
<reference evidence="7" key="2">
    <citation type="submission" date="2023-06" db="EMBL/GenBank/DDBJ databases">
        <authorList>
            <consortium name="Lawrence Berkeley National Laboratory"/>
            <person name="Haridas S."/>
            <person name="Hensen N."/>
            <person name="Bonometti L."/>
            <person name="Westerberg I."/>
            <person name="Brannstrom I.O."/>
            <person name="Guillou S."/>
            <person name="Cros-Aarteil S."/>
            <person name="Calhoun S."/>
            <person name="Kuo A."/>
            <person name="Mondo S."/>
            <person name="Pangilinan J."/>
            <person name="Riley R."/>
            <person name="Labutti K."/>
            <person name="Andreopoulos B."/>
            <person name="Lipzen A."/>
            <person name="Chen C."/>
            <person name="Yanf M."/>
            <person name="Daum C."/>
            <person name="Ng V."/>
            <person name="Clum A."/>
            <person name="Steindorff A."/>
            <person name="Ohm R."/>
            <person name="Martin F."/>
            <person name="Silar P."/>
            <person name="Natvig D."/>
            <person name="Lalanne C."/>
            <person name="Gautier V."/>
            <person name="Ament-Velasquez S.L."/>
            <person name="Kruys A."/>
            <person name="Hutchinson M.I."/>
            <person name="Powell A.J."/>
            <person name="Barry K."/>
            <person name="Miller A.N."/>
            <person name="Grigoriev I.V."/>
            <person name="Debuchy R."/>
            <person name="Gladieux P."/>
            <person name="Thoren M.H."/>
            <person name="Johannesson H."/>
        </authorList>
    </citation>
    <scope>NUCLEOTIDE SEQUENCE</scope>
    <source>
        <strain evidence="7">CBS 118394</strain>
    </source>
</reference>
<keyword evidence="4 6" id="KW-1133">Transmembrane helix</keyword>
<dbReference type="PIRSF" id="PIRSF006060">
    <property type="entry name" value="AA_transporter"/>
    <property type="match status" value="1"/>
</dbReference>
<evidence type="ECO:0000256" key="5">
    <source>
        <dbReference type="ARBA" id="ARBA00023136"/>
    </source>
</evidence>
<keyword evidence="2" id="KW-0813">Transport</keyword>
<evidence type="ECO:0000256" key="2">
    <source>
        <dbReference type="ARBA" id="ARBA00022448"/>
    </source>
</evidence>
<feature type="transmembrane region" description="Helical" evidence="6">
    <location>
        <begin position="355"/>
        <end position="381"/>
    </location>
</feature>
<comment type="caution">
    <text evidence="7">The sequence shown here is derived from an EMBL/GenBank/DDBJ whole genome shotgun (WGS) entry which is preliminary data.</text>
</comment>
<dbReference type="AlphaFoldDB" id="A0AAE0IDK0"/>
<dbReference type="GO" id="GO:0016020">
    <property type="term" value="C:membrane"/>
    <property type="evidence" value="ECO:0007669"/>
    <property type="project" value="UniProtKB-SubCell"/>
</dbReference>
<dbReference type="GO" id="GO:0022857">
    <property type="term" value="F:transmembrane transporter activity"/>
    <property type="evidence" value="ECO:0007669"/>
    <property type="project" value="InterPro"/>
</dbReference>
<feature type="transmembrane region" description="Helical" evidence="6">
    <location>
        <begin position="274"/>
        <end position="293"/>
    </location>
</feature>
<keyword evidence="8" id="KW-1185">Reference proteome</keyword>
<accession>A0AAE0IDK0</accession>
<organism evidence="7 8">
    <name type="scientific">Apodospora peruviana</name>
    <dbReference type="NCBI Taxonomy" id="516989"/>
    <lineage>
        <taxon>Eukaryota</taxon>
        <taxon>Fungi</taxon>
        <taxon>Dikarya</taxon>
        <taxon>Ascomycota</taxon>
        <taxon>Pezizomycotina</taxon>
        <taxon>Sordariomycetes</taxon>
        <taxon>Sordariomycetidae</taxon>
        <taxon>Sordariales</taxon>
        <taxon>Lasiosphaeriaceae</taxon>
        <taxon>Apodospora</taxon>
    </lineage>
</organism>
<name>A0AAE0IDK0_9PEZI</name>
<feature type="transmembrane region" description="Helical" evidence="6">
    <location>
        <begin position="517"/>
        <end position="536"/>
    </location>
</feature>
<keyword evidence="5 6" id="KW-0472">Membrane</keyword>
<feature type="transmembrane region" description="Helical" evidence="6">
    <location>
        <begin position="314"/>
        <end position="335"/>
    </location>
</feature>
<feature type="transmembrane region" description="Helical" evidence="6">
    <location>
        <begin position="486"/>
        <end position="505"/>
    </location>
</feature>
<evidence type="ECO:0000256" key="4">
    <source>
        <dbReference type="ARBA" id="ARBA00022989"/>
    </source>
</evidence>
<protein>
    <submittedName>
        <fullName evidence="7">Amino acid permease 2</fullName>
    </submittedName>
</protein>